<dbReference type="NCBIfam" id="TIGR02017">
    <property type="entry name" value="hutG_amidohyd"/>
    <property type="match status" value="1"/>
</dbReference>
<keyword evidence="2" id="KW-1185">Reference proteome</keyword>
<gene>
    <name evidence="1" type="ORF">CN97_09175</name>
</gene>
<comment type="caution">
    <text evidence="1">The sequence shown here is derived from an EMBL/GenBank/DDBJ whole genome shotgun (WGS) entry which is preliminary data.</text>
</comment>
<name>A0A086YA95_9RHOB</name>
<dbReference type="InterPro" id="IPR010247">
    <property type="entry name" value="HutG_amidohyd"/>
</dbReference>
<sequence>MQVFEISEGDGPVILGLPHTGIWLPEDVAAKLNDRGRGLDDTDWHIERLYAGLLPGVTTVRALFHRYVIDANRDPSGESLYPGQNTTGLVPLTDFDGNPIWAETPDAAEVERRRLAFHAPYHAALAAQVERVRARHGVAILYDCHSIRSHIPFLFEGTLPDFNVGTNNGATCAPQVAEAVTGVTTAAAGYTHVLNGRFKGGWTTRHYGRPREGIHAIQMELAQSTHLSAEAHPFAYDAAKAARLRPHLSRILHHLAALAPELARKE</sequence>
<dbReference type="AlphaFoldDB" id="A0A086YA95"/>
<dbReference type="InterPro" id="IPR007709">
    <property type="entry name" value="N-FG_amidohydro"/>
</dbReference>
<organism evidence="1 2">
    <name type="scientific">Haematobacter massiliensis</name>
    <dbReference type="NCBI Taxonomy" id="195105"/>
    <lineage>
        <taxon>Bacteria</taxon>
        <taxon>Pseudomonadati</taxon>
        <taxon>Pseudomonadota</taxon>
        <taxon>Alphaproteobacteria</taxon>
        <taxon>Rhodobacterales</taxon>
        <taxon>Paracoccaceae</taxon>
        <taxon>Haematobacter</taxon>
    </lineage>
</organism>
<evidence type="ECO:0000313" key="1">
    <source>
        <dbReference type="EMBL" id="KFI31195.1"/>
    </source>
</evidence>
<dbReference type="RefSeq" id="WP_035707438.1">
    <property type="nucleotide sequence ID" value="NZ_CAMIFG010000124.1"/>
</dbReference>
<protein>
    <submittedName>
        <fullName evidence="1">N-formylglutamate amidohydrolase</fullName>
    </submittedName>
</protein>
<accession>A0A086YA95</accession>
<dbReference type="Proteomes" id="UP000028826">
    <property type="component" value="Unassembled WGS sequence"/>
</dbReference>
<reference evidence="1 2" key="1">
    <citation type="submission" date="2014-03" db="EMBL/GenBank/DDBJ databases">
        <title>Genome of Haematobacter massiliensis CCUG 47968.</title>
        <authorList>
            <person name="Wang D."/>
            <person name="Wang G."/>
        </authorList>
    </citation>
    <scope>NUCLEOTIDE SEQUENCE [LARGE SCALE GENOMIC DNA]</scope>
    <source>
        <strain evidence="1 2">CCUG 47968</strain>
    </source>
</reference>
<proteinExistence type="predicted"/>
<evidence type="ECO:0000313" key="2">
    <source>
        <dbReference type="Proteomes" id="UP000028826"/>
    </source>
</evidence>
<dbReference type="EMBL" id="JGYG01000002">
    <property type="protein sequence ID" value="KFI31195.1"/>
    <property type="molecule type" value="Genomic_DNA"/>
</dbReference>
<dbReference type="GO" id="GO:0016787">
    <property type="term" value="F:hydrolase activity"/>
    <property type="evidence" value="ECO:0007669"/>
    <property type="project" value="UniProtKB-KW"/>
</dbReference>
<dbReference type="Pfam" id="PF05013">
    <property type="entry name" value="FGase"/>
    <property type="match status" value="1"/>
</dbReference>
<dbReference type="STRING" id="195105.CN97_09175"/>
<dbReference type="SUPFAM" id="SSF53187">
    <property type="entry name" value="Zn-dependent exopeptidases"/>
    <property type="match status" value="1"/>
</dbReference>
<dbReference type="OrthoDB" id="8716700at2"/>
<keyword evidence="1" id="KW-0378">Hydrolase</keyword>
<dbReference type="Gene3D" id="3.40.630.40">
    <property type="entry name" value="Zn-dependent exopeptidases"/>
    <property type="match status" value="1"/>
</dbReference>
<dbReference type="eggNOG" id="COG3741">
    <property type="taxonomic scope" value="Bacteria"/>
</dbReference>